<dbReference type="PANTHER" id="PTHR24128:SF86">
    <property type="entry name" value="ALPHA-LATROTOXIN-LHE1A-LIKE"/>
    <property type="match status" value="1"/>
</dbReference>
<comment type="caution">
    <text evidence="2">The sequence shown here is derived from an EMBL/GenBank/DDBJ whole genome shotgun (WGS) entry which is preliminary data.</text>
</comment>
<gene>
    <name evidence="2" type="ORF">COLO4_14893</name>
</gene>
<keyword evidence="1" id="KW-1133">Transmembrane helix</keyword>
<feature type="transmembrane region" description="Helical" evidence="1">
    <location>
        <begin position="203"/>
        <end position="221"/>
    </location>
</feature>
<feature type="transmembrane region" description="Helical" evidence="1">
    <location>
        <begin position="172"/>
        <end position="191"/>
    </location>
</feature>
<feature type="transmembrane region" description="Helical" evidence="1">
    <location>
        <begin position="146"/>
        <end position="167"/>
    </location>
</feature>
<dbReference type="Proteomes" id="UP000187203">
    <property type="component" value="Unassembled WGS sequence"/>
</dbReference>
<proteinExistence type="predicted"/>
<evidence type="ECO:0000313" key="2">
    <source>
        <dbReference type="EMBL" id="OMO97092.1"/>
    </source>
</evidence>
<reference evidence="3" key="1">
    <citation type="submission" date="2013-09" db="EMBL/GenBank/DDBJ databases">
        <title>Corchorus olitorius genome sequencing.</title>
        <authorList>
            <person name="Alam M."/>
            <person name="Haque M.S."/>
            <person name="Islam M.S."/>
            <person name="Emdad E.M."/>
            <person name="Islam M.M."/>
            <person name="Ahmed B."/>
            <person name="Halim A."/>
            <person name="Hossen Q.M.M."/>
            <person name="Hossain M.Z."/>
            <person name="Ahmed R."/>
            <person name="Khan M.M."/>
            <person name="Islam R."/>
            <person name="Rashid M.M."/>
            <person name="Khan S.A."/>
            <person name="Rahman M.S."/>
            <person name="Alam M."/>
            <person name="Yahiya A.S."/>
            <person name="Khan M.S."/>
            <person name="Azam M.S."/>
            <person name="Haque T."/>
            <person name="Lashkar M.Z.H."/>
            <person name="Akhand A.I."/>
            <person name="Morshed G."/>
            <person name="Roy S."/>
            <person name="Uddin K.S."/>
            <person name="Rabeya T."/>
            <person name="Hossain A.S."/>
            <person name="Chowdhury A."/>
            <person name="Snigdha A.R."/>
            <person name="Mortoza M.S."/>
            <person name="Matin S.A."/>
            <person name="Hoque S.M.E."/>
            <person name="Islam M.K."/>
            <person name="Roy D.K."/>
            <person name="Haider R."/>
            <person name="Moosa M.M."/>
            <person name="Elias S.M."/>
            <person name="Hasan A.M."/>
            <person name="Jahan S."/>
            <person name="Shafiuddin M."/>
            <person name="Mahmood N."/>
            <person name="Shommy N.S."/>
        </authorList>
    </citation>
    <scope>NUCLEOTIDE SEQUENCE [LARGE SCALE GENOMIC DNA]</scope>
    <source>
        <strain evidence="3">cv. O-4</strain>
    </source>
</reference>
<feature type="transmembrane region" description="Helical" evidence="1">
    <location>
        <begin position="70"/>
        <end position="90"/>
    </location>
</feature>
<dbReference type="PANTHER" id="PTHR24128">
    <property type="entry name" value="HOMEOBOX PROTEIN WARIAI"/>
    <property type="match status" value="1"/>
</dbReference>
<name>A0A1R3JQB0_9ROSI</name>
<evidence type="ECO:0008006" key="4">
    <source>
        <dbReference type="Google" id="ProtNLM"/>
    </source>
</evidence>
<keyword evidence="3" id="KW-1185">Reference proteome</keyword>
<protein>
    <recommendedName>
        <fullName evidence="4">PGG domain-containing protein</fullName>
    </recommendedName>
</protein>
<keyword evidence="1" id="KW-0472">Membrane</keyword>
<evidence type="ECO:0000313" key="3">
    <source>
        <dbReference type="Proteomes" id="UP000187203"/>
    </source>
</evidence>
<dbReference type="EMBL" id="AWUE01015478">
    <property type="protein sequence ID" value="OMO97092.1"/>
    <property type="molecule type" value="Genomic_DNA"/>
</dbReference>
<sequence>MQVVKHLLGSFFRILDINIKNSEGLTAAEIIEPQNADRKVKNDNKSNYLSRKRNIVELTSVRLARSKKNISLDLLSAILVITALVITATYQSSLSPPGGVWQGGDNGSNNPPSTAGETISIPQGIGFDTGTQQVPGTTVMFPQPFFVFWFWNTLTIWVTIFLTSWLLPSVPFLSVILMPLYFLGACYQYSMSVISPYAVLSSINFYMAIVIPFVPLVLMYANLIRRGLKIQAGQKEKHHLLKILQSQTKTQLRE</sequence>
<accession>A0A1R3JQB0</accession>
<evidence type="ECO:0000256" key="1">
    <source>
        <dbReference type="SAM" id="Phobius"/>
    </source>
</evidence>
<dbReference type="STRING" id="93759.A0A1R3JQB0"/>
<dbReference type="AlphaFoldDB" id="A0A1R3JQB0"/>
<keyword evidence="1" id="KW-0812">Transmembrane</keyword>
<organism evidence="2 3">
    <name type="scientific">Corchorus olitorius</name>
    <dbReference type="NCBI Taxonomy" id="93759"/>
    <lineage>
        <taxon>Eukaryota</taxon>
        <taxon>Viridiplantae</taxon>
        <taxon>Streptophyta</taxon>
        <taxon>Embryophyta</taxon>
        <taxon>Tracheophyta</taxon>
        <taxon>Spermatophyta</taxon>
        <taxon>Magnoliopsida</taxon>
        <taxon>eudicotyledons</taxon>
        <taxon>Gunneridae</taxon>
        <taxon>Pentapetalae</taxon>
        <taxon>rosids</taxon>
        <taxon>malvids</taxon>
        <taxon>Malvales</taxon>
        <taxon>Malvaceae</taxon>
        <taxon>Grewioideae</taxon>
        <taxon>Apeibeae</taxon>
        <taxon>Corchorus</taxon>
    </lineage>
</organism>
<dbReference type="OrthoDB" id="1932267at2759"/>